<dbReference type="InterPro" id="IPR009061">
    <property type="entry name" value="DNA-bd_dom_put_sf"/>
</dbReference>
<dbReference type="HOGENOM" id="CLU_060077_0_6_11"/>
<dbReference type="STRING" id="558173.CDOO_11415"/>
<organism evidence="6 7">
    <name type="scientific">Corynebacterium doosanense CAU 212 = DSM 45436</name>
    <dbReference type="NCBI Taxonomy" id="558173"/>
    <lineage>
        <taxon>Bacteria</taxon>
        <taxon>Bacillati</taxon>
        <taxon>Actinomycetota</taxon>
        <taxon>Actinomycetes</taxon>
        <taxon>Mycobacteriales</taxon>
        <taxon>Corynebacteriaceae</taxon>
        <taxon>Corynebacterium</taxon>
    </lineage>
</organism>
<keyword evidence="7" id="KW-1185">Reference proteome</keyword>
<dbReference type="CDD" id="cd01106">
    <property type="entry name" value="HTH_TipAL-Mta"/>
    <property type="match status" value="1"/>
</dbReference>
<evidence type="ECO:0000256" key="1">
    <source>
        <dbReference type="ARBA" id="ARBA00023015"/>
    </source>
</evidence>
<dbReference type="eggNOG" id="COG0789">
    <property type="taxonomic scope" value="Bacteria"/>
</dbReference>
<dbReference type="PROSITE" id="PS00552">
    <property type="entry name" value="HTH_MERR_1"/>
    <property type="match status" value="1"/>
</dbReference>
<dbReference type="EMBL" id="CP006764">
    <property type="protein sequence ID" value="AIT61803.1"/>
    <property type="molecule type" value="Genomic_DNA"/>
</dbReference>
<keyword evidence="2" id="KW-0238">DNA-binding</keyword>
<dbReference type="GO" id="GO:0003677">
    <property type="term" value="F:DNA binding"/>
    <property type="evidence" value="ECO:0007669"/>
    <property type="project" value="UniProtKB-KW"/>
</dbReference>
<dbReference type="SUPFAM" id="SSF46955">
    <property type="entry name" value="Putative DNA-binding domain"/>
    <property type="match status" value="1"/>
</dbReference>
<evidence type="ECO:0000256" key="2">
    <source>
        <dbReference type="ARBA" id="ARBA00023125"/>
    </source>
</evidence>
<dbReference type="AlphaFoldDB" id="A0A097II53"/>
<dbReference type="PANTHER" id="PTHR30204:SF90">
    <property type="entry name" value="HTH-TYPE TRANSCRIPTIONAL ACTIVATOR MTA"/>
    <property type="match status" value="1"/>
</dbReference>
<keyword evidence="1" id="KW-0805">Transcription regulation</keyword>
<dbReference type="Gene3D" id="1.10.1660.10">
    <property type="match status" value="1"/>
</dbReference>
<dbReference type="Pfam" id="PF00376">
    <property type="entry name" value="MerR"/>
    <property type="match status" value="1"/>
</dbReference>
<keyword evidence="4" id="KW-0804">Transcription</keyword>
<dbReference type="InterPro" id="IPR012925">
    <property type="entry name" value="TipAS_dom"/>
</dbReference>
<evidence type="ECO:0000256" key="4">
    <source>
        <dbReference type="ARBA" id="ARBA00023163"/>
    </source>
</evidence>
<dbReference type="GO" id="GO:0003700">
    <property type="term" value="F:DNA-binding transcription factor activity"/>
    <property type="evidence" value="ECO:0007669"/>
    <property type="project" value="InterPro"/>
</dbReference>
<dbReference type="PROSITE" id="PS50937">
    <property type="entry name" value="HTH_MERR_2"/>
    <property type="match status" value="1"/>
</dbReference>
<proteinExistence type="predicted"/>
<dbReference type="KEGG" id="cdo:CDOO_11415"/>
<accession>A0A097II53</accession>
<name>A0A097II53_9CORY</name>
<keyword evidence="3" id="KW-0010">Activator</keyword>
<evidence type="ECO:0000259" key="5">
    <source>
        <dbReference type="PROSITE" id="PS50937"/>
    </source>
</evidence>
<dbReference type="SMART" id="SM00422">
    <property type="entry name" value="HTH_MERR"/>
    <property type="match status" value="1"/>
</dbReference>
<protein>
    <submittedName>
        <fullName evidence="6">MerR family transcriptional regulator</fullName>
    </submittedName>
</protein>
<dbReference type="Proteomes" id="UP000029914">
    <property type="component" value="Chromosome"/>
</dbReference>
<dbReference type="PANTHER" id="PTHR30204">
    <property type="entry name" value="REDOX-CYCLING DRUG-SENSING TRANSCRIPTIONAL ACTIVATOR SOXR"/>
    <property type="match status" value="1"/>
</dbReference>
<dbReference type="InterPro" id="IPR000551">
    <property type="entry name" value="MerR-type_HTH_dom"/>
</dbReference>
<evidence type="ECO:0000313" key="7">
    <source>
        <dbReference type="Proteomes" id="UP000029914"/>
    </source>
</evidence>
<dbReference type="InterPro" id="IPR036244">
    <property type="entry name" value="TipA-like_antibiotic-bd"/>
</dbReference>
<dbReference type="SUPFAM" id="SSF89082">
    <property type="entry name" value="Antibiotic binding domain of TipA-like multidrug resistance regulators"/>
    <property type="match status" value="1"/>
</dbReference>
<feature type="domain" description="HTH merR-type" evidence="5">
    <location>
        <begin position="1"/>
        <end position="72"/>
    </location>
</feature>
<dbReference type="InterPro" id="IPR047057">
    <property type="entry name" value="MerR_fam"/>
</dbReference>
<gene>
    <name evidence="6" type="ORF">CDOO_11415</name>
</gene>
<evidence type="ECO:0000256" key="3">
    <source>
        <dbReference type="ARBA" id="ARBA00023159"/>
    </source>
</evidence>
<evidence type="ECO:0000313" key="6">
    <source>
        <dbReference type="EMBL" id="AIT61803.1"/>
    </source>
</evidence>
<dbReference type="Gene3D" id="1.10.490.50">
    <property type="entry name" value="Antibiotic binding domain of TipA-like multidrug resistance regulators"/>
    <property type="match status" value="1"/>
</dbReference>
<reference evidence="6 7" key="1">
    <citation type="submission" date="2013-09" db="EMBL/GenBank/DDBJ databases">
        <title>Complete genome sequence of Corynebacterium doosanense CAU 212(T) (=DSM 45436(T)), isolated from activated sludge.</title>
        <authorList>
            <person name="Schaffert L."/>
            <person name="Albersmeier A."/>
            <person name="Kalinowski J."/>
            <person name="Ruckert C."/>
        </authorList>
    </citation>
    <scope>NUCLEOTIDE SEQUENCE [LARGE SCALE GENOMIC DNA]</scope>
    <source>
        <strain evidence="6 7">CAU 212</strain>
    </source>
</reference>
<dbReference type="Pfam" id="PF07739">
    <property type="entry name" value="TipAS"/>
    <property type="match status" value="1"/>
</dbReference>
<sequence>MTDHQIGEAAEILRISTRTLRHWDAVGLLQPGWRTTSDYRLYTDDDLERGFQILVYRGTGLSLGEIADILDEPGSAREALRRQRTVLGERAGHLRAMMHAVDELLERGDTMTMNDKIEAFGEDWPGYAEEAEQRWGGTPEWGQAQQVQQQMSPADFRAVKEEMEAFAAELADARSRGVTPGSDDAARLVEAHRASVARFYDVPRGRQVLLARMYVQDDRFSQTYHGNADYLLELIEAQAREEGLDPDQAQW</sequence>
<dbReference type="RefSeq" id="WP_018022703.1">
    <property type="nucleotide sequence ID" value="NZ_AQUX01000011.1"/>
</dbReference>